<dbReference type="AlphaFoldDB" id="L1L725"/>
<evidence type="ECO:0000313" key="3">
    <source>
        <dbReference type="Proteomes" id="UP000010411"/>
    </source>
</evidence>
<dbReference type="Proteomes" id="UP000010411">
    <property type="component" value="Unassembled WGS sequence"/>
</dbReference>
<dbReference type="EMBL" id="AEJC01000064">
    <property type="protein sequence ID" value="EKX68604.1"/>
    <property type="molecule type" value="Genomic_DNA"/>
</dbReference>
<organism evidence="2 3">
    <name type="scientific">Streptomyces ipomoeae 91-03</name>
    <dbReference type="NCBI Taxonomy" id="698759"/>
    <lineage>
        <taxon>Bacteria</taxon>
        <taxon>Bacillati</taxon>
        <taxon>Actinomycetota</taxon>
        <taxon>Actinomycetes</taxon>
        <taxon>Kitasatosporales</taxon>
        <taxon>Streptomycetaceae</taxon>
        <taxon>Streptomyces</taxon>
    </lineage>
</organism>
<gene>
    <name evidence="2" type="ORF">STRIP9103_09330</name>
</gene>
<proteinExistence type="predicted"/>
<comment type="caution">
    <text evidence="2">The sequence shown here is derived from an EMBL/GenBank/DDBJ whole genome shotgun (WGS) entry which is preliminary data.</text>
</comment>
<feature type="region of interest" description="Disordered" evidence="1">
    <location>
        <begin position="1"/>
        <end position="55"/>
    </location>
</feature>
<protein>
    <submittedName>
        <fullName evidence="2">Uncharacterized protein</fullName>
    </submittedName>
</protein>
<reference evidence="2 3" key="1">
    <citation type="submission" date="2012-11" db="EMBL/GenBank/DDBJ databases">
        <authorList>
            <person name="Huguet-Tapia J.C."/>
            <person name="Durkin A.S."/>
            <person name="Pettis G.S."/>
            <person name="Badger J.H."/>
        </authorList>
    </citation>
    <scope>NUCLEOTIDE SEQUENCE [LARGE SCALE GENOMIC DNA]</scope>
    <source>
        <strain evidence="2 3">91-03</strain>
    </source>
</reference>
<keyword evidence="3" id="KW-1185">Reference proteome</keyword>
<name>L1L725_9ACTN</name>
<evidence type="ECO:0000313" key="2">
    <source>
        <dbReference type="EMBL" id="EKX68604.1"/>
    </source>
</evidence>
<accession>L1L725</accession>
<sequence length="119" mass="12665">MTVHRPGPVPRTGRSRRPRPGVVPRVPRRTADGRVRRPGPPPLRTQDQGSAVPAGGVATGLRLRRVVQGVDQGVHGTDPRLCAAIGDRLAFGGNIIETGTESYRLAGTRAAQAQDTYTN</sequence>
<evidence type="ECO:0000256" key="1">
    <source>
        <dbReference type="SAM" id="MobiDB-lite"/>
    </source>
</evidence>
<dbReference type="PATRIC" id="fig|698759.3.peg.854"/>